<dbReference type="GO" id="GO:0030170">
    <property type="term" value="F:pyridoxal phosphate binding"/>
    <property type="evidence" value="ECO:0007669"/>
    <property type="project" value="InterPro"/>
</dbReference>
<dbReference type="InterPro" id="IPR050103">
    <property type="entry name" value="Class-III_PLP-dep_AT"/>
</dbReference>
<dbReference type="GO" id="GO:0042802">
    <property type="term" value="F:identical protein binding"/>
    <property type="evidence" value="ECO:0007669"/>
    <property type="project" value="TreeGrafter"/>
</dbReference>
<keyword evidence="3 4" id="KW-0663">Pyridoxal phosphate</keyword>
<dbReference type="EMBL" id="OZ035827">
    <property type="protein sequence ID" value="CAL1606995.1"/>
    <property type="molecule type" value="Genomic_DNA"/>
</dbReference>
<comment type="pathway">
    <text evidence="4">Amino-acid biosynthesis; L-proline biosynthesis; L-glutamate 5-semialdehyde from L-ornithine: step 1/1.</text>
</comment>
<dbReference type="Pfam" id="PF00202">
    <property type="entry name" value="Aminotran_3"/>
    <property type="match status" value="1"/>
</dbReference>
<name>A0AAV2M136_KNICA</name>
<keyword evidence="6" id="KW-1185">Reference proteome</keyword>
<accession>A0AAV2M136</accession>
<dbReference type="InterPro" id="IPR015421">
    <property type="entry name" value="PyrdxlP-dep_Trfase_major"/>
</dbReference>
<evidence type="ECO:0000256" key="2">
    <source>
        <dbReference type="ARBA" id="ARBA00008954"/>
    </source>
</evidence>
<dbReference type="AlphaFoldDB" id="A0AAV2M136"/>
<gene>
    <name evidence="5" type="ORF">KC01_LOCUS34082</name>
</gene>
<dbReference type="InterPro" id="IPR015424">
    <property type="entry name" value="PyrdxlP-dep_Trfase"/>
</dbReference>
<comment type="cofactor">
    <cofactor evidence="1 4">
        <name>pyridoxal 5'-phosphate</name>
        <dbReference type="ChEBI" id="CHEBI:597326"/>
    </cofactor>
</comment>
<dbReference type="GO" id="GO:0005737">
    <property type="term" value="C:cytoplasm"/>
    <property type="evidence" value="ECO:0007669"/>
    <property type="project" value="TreeGrafter"/>
</dbReference>
<dbReference type="Gene3D" id="3.90.1150.10">
    <property type="entry name" value="Aspartate Aminotransferase, domain 1"/>
    <property type="match status" value="1"/>
</dbReference>
<keyword evidence="4" id="KW-0808">Transferase</keyword>
<dbReference type="PANTHER" id="PTHR11986">
    <property type="entry name" value="AMINOTRANSFERASE CLASS III"/>
    <property type="match status" value="1"/>
</dbReference>
<dbReference type="Gene3D" id="3.40.640.10">
    <property type="entry name" value="Type I PLP-dependent aspartate aminotransferase-like (Major domain)"/>
    <property type="match status" value="1"/>
</dbReference>
<reference evidence="5 6" key="1">
    <citation type="submission" date="2024-04" db="EMBL/GenBank/DDBJ databases">
        <authorList>
            <person name="Waldvogel A.-M."/>
            <person name="Schoenle A."/>
        </authorList>
    </citation>
    <scope>NUCLEOTIDE SEQUENCE [LARGE SCALE GENOMIC DNA]</scope>
</reference>
<sequence length="196" mass="21917">MLSLCLSRASLVLRPMARLASSAPSRLQPRGSSTSEELLSLEHKYGAPIYQPVPVILDRGEGVFVWDMDGHQYYDFLSACSSLNHGHRHPRILEALHTQTSKLTQTSRAFHHSLLGLYQEYICSVFGYDKVLPTNTGTEGGETACKLARSWAYKVKGVPKYQAKIIFAREVSQVESPQLHVVLAMFGRGVWRIKGE</sequence>
<evidence type="ECO:0000313" key="6">
    <source>
        <dbReference type="Proteomes" id="UP001497482"/>
    </source>
</evidence>
<evidence type="ECO:0000256" key="3">
    <source>
        <dbReference type="ARBA" id="ARBA00022898"/>
    </source>
</evidence>
<dbReference type="GO" id="GO:0004587">
    <property type="term" value="F:ornithine aminotransferase activity"/>
    <property type="evidence" value="ECO:0007669"/>
    <property type="project" value="UniProtKB-EC"/>
</dbReference>
<dbReference type="SUPFAM" id="SSF53383">
    <property type="entry name" value="PLP-dependent transferases"/>
    <property type="match status" value="1"/>
</dbReference>
<dbReference type="GO" id="GO:0019544">
    <property type="term" value="P:L-arginine catabolic process to L-glutamate"/>
    <property type="evidence" value="ECO:0007669"/>
    <property type="project" value="TreeGrafter"/>
</dbReference>
<keyword evidence="4" id="KW-0032">Aminotransferase</keyword>
<dbReference type="EC" id="2.6.1.13" evidence="4"/>
<evidence type="ECO:0000313" key="5">
    <source>
        <dbReference type="EMBL" id="CAL1606995.1"/>
    </source>
</evidence>
<proteinExistence type="inferred from homology"/>
<comment type="similarity">
    <text evidence="2 4">Belongs to the class-III pyridoxal-phosphate-dependent aminotransferase family.</text>
</comment>
<dbReference type="InterPro" id="IPR015422">
    <property type="entry name" value="PyrdxlP-dep_Trfase_small"/>
</dbReference>
<dbReference type="InterPro" id="IPR005814">
    <property type="entry name" value="Aminotrans_3"/>
</dbReference>
<dbReference type="GO" id="GO:0010121">
    <property type="term" value="P:L-arginine catabolic process to proline via ornithine"/>
    <property type="evidence" value="ECO:0007669"/>
    <property type="project" value="TreeGrafter"/>
</dbReference>
<organism evidence="5 6">
    <name type="scientific">Knipowitschia caucasica</name>
    <name type="common">Caucasian dwarf goby</name>
    <name type="synonym">Pomatoschistus caucasicus</name>
    <dbReference type="NCBI Taxonomy" id="637954"/>
    <lineage>
        <taxon>Eukaryota</taxon>
        <taxon>Metazoa</taxon>
        <taxon>Chordata</taxon>
        <taxon>Craniata</taxon>
        <taxon>Vertebrata</taxon>
        <taxon>Euteleostomi</taxon>
        <taxon>Actinopterygii</taxon>
        <taxon>Neopterygii</taxon>
        <taxon>Teleostei</taxon>
        <taxon>Neoteleostei</taxon>
        <taxon>Acanthomorphata</taxon>
        <taxon>Gobiaria</taxon>
        <taxon>Gobiiformes</taxon>
        <taxon>Gobioidei</taxon>
        <taxon>Gobiidae</taxon>
        <taxon>Gobiinae</taxon>
        <taxon>Knipowitschia</taxon>
    </lineage>
</organism>
<dbReference type="Proteomes" id="UP001497482">
    <property type="component" value="Chromosome 5"/>
</dbReference>
<evidence type="ECO:0000256" key="4">
    <source>
        <dbReference type="RuleBase" id="RU365036"/>
    </source>
</evidence>
<evidence type="ECO:0000256" key="1">
    <source>
        <dbReference type="ARBA" id="ARBA00001933"/>
    </source>
</evidence>
<dbReference type="PANTHER" id="PTHR11986:SF18">
    <property type="entry name" value="ORNITHINE AMINOTRANSFERASE, MITOCHONDRIAL"/>
    <property type="match status" value="1"/>
</dbReference>
<protein>
    <recommendedName>
        <fullName evidence="4">Ornithine aminotransferase</fullName>
        <ecNumber evidence="4">2.6.1.13</ecNumber>
    </recommendedName>
</protein>
<comment type="catalytic activity">
    <reaction evidence="4">
        <text>a 2-oxocarboxylate + L-ornithine = L-glutamate 5-semialdehyde + an L-alpha-amino acid</text>
        <dbReference type="Rhea" id="RHEA:13877"/>
        <dbReference type="ChEBI" id="CHEBI:35179"/>
        <dbReference type="ChEBI" id="CHEBI:46911"/>
        <dbReference type="ChEBI" id="CHEBI:58066"/>
        <dbReference type="ChEBI" id="CHEBI:59869"/>
        <dbReference type="EC" id="2.6.1.13"/>
    </reaction>
</comment>